<accession>A0A5B7H8J0</accession>
<feature type="signal peptide" evidence="1">
    <location>
        <begin position="1"/>
        <end position="17"/>
    </location>
</feature>
<dbReference type="Proteomes" id="UP000324222">
    <property type="component" value="Unassembled WGS sequence"/>
</dbReference>
<proteinExistence type="predicted"/>
<feature type="chain" id="PRO_5022989182" evidence="1">
    <location>
        <begin position="18"/>
        <end position="63"/>
    </location>
</feature>
<dbReference type="EMBL" id="VSRR010024162">
    <property type="protein sequence ID" value="MPC66015.1"/>
    <property type="molecule type" value="Genomic_DNA"/>
</dbReference>
<keyword evidence="3" id="KW-1185">Reference proteome</keyword>
<keyword evidence="1" id="KW-0732">Signal</keyword>
<reference evidence="2 3" key="1">
    <citation type="submission" date="2019-05" db="EMBL/GenBank/DDBJ databases">
        <title>Another draft genome of Portunus trituberculatus and its Hox gene families provides insights of decapod evolution.</title>
        <authorList>
            <person name="Jeong J.-H."/>
            <person name="Song I."/>
            <person name="Kim S."/>
            <person name="Choi T."/>
            <person name="Kim D."/>
            <person name="Ryu S."/>
            <person name="Kim W."/>
        </authorList>
    </citation>
    <scope>NUCLEOTIDE SEQUENCE [LARGE SCALE GENOMIC DNA]</scope>
    <source>
        <tissue evidence="2">Muscle</tissue>
    </source>
</reference>
<sequence>MLFIFILLEEYLKAVWCGRAEGASRPSFSSTSASAAGLSFTADVCSVQGHQEAGKREQRLPVH</sequence>
<protein>
    <submittedName>
        <fullName evidence="2">Uncharacterized protein</fullName>
    </submittedName>
</protein>
<evidence type="ECO:0000313" key="3">
    <source>
        <dbReference type="Proteomes" id="UP000324222"/>
    </source>
</evidence>
<name>A0A5B7H8J0_PORTR</name>
<gene>
    <name evidence="2" type="ORF">E2C01_060158</name>
</gene>
<organism evidence="2 3">
    <name type="scientific">Portunus trituberculatus</name>
    <name type="common">Swimming crab</name>
    <name type="synonym">Neptunus trituberculatus</name>
    <dbReference type="NCBI Taxonomy" id="210409"/>
    <lineage>
        <taxon>Eukaryota</taxon>
        <taxon>Metazoa</taxon>
        <taxon>Ecdysozoa</taxon>
        <taxon>Arthropoda</taxon>
        <taxon>Crustacea</taxon>
        <taxon>Multicrustacea</taxon>
        <taxon>Malacostraca</taxon>
        <taxon>Eumalacostraca</taxon>
        <taxon>Eucarida</taxon>
        <taxon>Decapoda</taxon>
        <taxon>Pleocyemata</taxon>
        <taxon>Brachyura</taxon>
        <taxon>Eubrachyura</taxon>
        <taxon>Portunoidea</taxon>
        <taxon>Portunidae</taxon>
        <taxon>Portuninae</taxon>
        <taxon>Portunus</taxon>
    </lineage>
</organism>
<dbReference type="AlphaFoldDB" id="A0A5B7H8J0"/>
<comment type="caution">
    <text evidence="2">The sequence shown here is derived from an EMBL/GenBank/DDBJ whole genome shotgun (WGS) entry which is preliminary data.</text>
</comment>
<evidence type="ECO:0000256" key="1">
    <source>
        <dbReference type="SAM" id="SignalP"/>
    </source>
</evidence>
<evidence type="ECO:0000313" key="2">
    <source>
        <dbReference type="EMBL" id="MPC66015.1"/>
    </source>
</evidence>